<dbReference type="Proteomes" id="UP000063781">
    <property type="component" value="Chromosome"/>
</dbReference>
<evidence type="ECO:0000313" key="6">
    <source>
        <dbReference type="Proteomes" id="UP000063781"/>
    </source>
</evidence>
<evidence type="ECO:0000256" key="3">
    <source>
        <dbReference type="ARBA" id="ARBA00022695"/>
    </source>
</evidence>
<evidence type="ECO:0000256" key="1">
    <source>
        <dbReference type="ARBA" id="ARBA00012524"/>
    </source>
</evidence>
<keyword evidence="3" id="KW-0548">Nucleotidyltransferase</keyword>
<dbReference type="STRING" id="1514105.AOC36_05875"/>
<dbReference type="InterPro" id="IPR005551">
    <property type="entry name" value="CitX"/>
</dbReference>
<organism evidence="5 6">
    <name type="scientific">Erysipelothrix larvae</name>
    <dbReference type="NCBI Taxonomy" id="1514105"/>
    <lineage>
        <taxon>Bacteria</taxon>
        <taxon>Bacillati</taxon>
        <taxon>Bacillota</taxon>
        <taxon>Erysipelotrichia</taxon>
        <taxon>Erysipelotrichales</taxon>
        <taxon>Erysipelotrichaceae</taxon>
        <taxon>Erysipelothrix</taxon>
    </lineage>
</organism>
<dbReference type="GO" id="GO:0046917">
    <property type="term" value="F:triphosphoribosyl-dephospho-CoA synthase activity"/>
    <property type="evidence" value="ECO:0007669"/>
    <property type="project" value="InterPro"/>
</dbReference>
<dbReference type="Pfam" id="PF03802">
    <property type="entry name" value="CitX"/>
    <property type="match status" value="1"/>
</dbReference>
<dbReference type="OrthoDB" id="1638669at2"/>
<keyword evidence="2" id="KW-0808">Transferase</keyword>
<dbReference type="Pfam" id="PF01874">
    <property type="entry name" value="CitG"/>
    <property type="match status" value="1"/>
</dbReference>
<dbReference type="EMBL" id="CP013213">
    <property type="protein sequence ID" value="AMC93525.1"/>
    <property type="molecule type" value="Genomic_DNA"/>
</dbReference>
<dbReference type="InterPro" id="IPR002736">
    <property type="entry name" value="CitG"/>
</dbReference>
<dbReference type="KEGG" id="erl:AOC36_05875"/>
<dbReference type="GO" id="GO:0005524">
    <property type="term" value="F:ATP binding"/>
    <property type="evidence" value="ECO:0007669"/>
    <property type="project" value="InterPro"/>
</dbReference>
<gene>
    <name evidence="5" type="ORF">AOC36_05875</name>
</gene>
<evidence type="ECO:0000313" key="5">
    <source>
        <dbReference type="EMBL" id="AMC93525.1"/>
    </source>
</evidence>
<dbReference type="GO" id="GO:0050519">
    <property type="term" value="F:holo-citrate lyase synthase activity"/>
    <property type="evidence" value="ECO:0007669"/>
    <property type="project" value="UniProtKB-EC"/>
</dbReference>
<dbReference type="GO" id="GO:0051191">
    <property type="term" value="P:prosthetic group biosynthetic process"/>
    <property type="evidence" value="ECO:0007669"/>
    <property type="project" value="InterPro"/>
</dbReference>
<dbReference type="RefSeq" id="WP_067632389.1">
    <property type="nucleotide sequence ID" value="NZ_CP013213.1"/>
</dbReference>
<reference evidence="5 6" key="1">
    <citation type="submission" date="2015-10" db="EMBL/GenBank/DDBJ databases">
        <title>Erysipelothrix larvae sp. LV19 isolated from the larval gut of the rhinoceros beetle, Trypoxylus dichotomus.</title>
        <authorList>
            <person name="Lim S."/>
            <person name="Kim B.-C."/>
        </authorList>
    </citation>
    <scope>NUCLEOTIDE SEQUENCE [LARGE SCALE GENOMIC DNA]</scope>
    <source>
        <strain evidence="5 6">LV19</strain>
    </source>
</reference>
<evidence type="ECO:0000256" key="4">
    <source>
        <dbReference type="ARBA" id="ARBA00048574"/>
    </source>
</evidence>
<dbReference type="AlphaFoldDB" id="A0A120JTQ0"/>
<evidence type="ECO:0000256" key="2">
    <source>
        <dbReference type="ARBA" id="ARBA00022679"/>
    </source>
</evidence>
<keyword evidence="6" id="KW-1185">Reference proteome</keyword>
<proteinExistence type="predicted"/>
<sequence length="415" mass="49027">MKIVPLTSDSFEELRKERREIVKSMVEDKHGSLLVLSGAFAGSDRQNHNVSYAVFTVFFELWDRYTFESWSYTFDADGLIFYVRLEEDAESVRNTMVHYEDNHPIGFAIHAEVYDYTGEVTREAVGANERLDFYYKMPIDELLNNTFTEKKYEDTYIKNVENQVVSGDKHTVLSNILVYGFVSVFTKPMGFGMYGPNYRGSNTQMNFEKFVHWLRTYKDEMKRAFNINIKNAEEVRRFQQEVEMKIKAAVLNQQSYQYPVYMTSVVLLSFIHARGYQDMQSEIKRVSDSLYGSVRSLDEHKRYDIARTGMKEVFSLYVPFYQRNKSIMSTLLYIMSRYDDQAVLRHNGEQNLLKVQFLAKNLIMKEDKWIEMDRFCTSNYIYPHDSTVLLAVTVMLDIIQRYYLKIRILFERSIS</sequence>
<protein>
    <recommendedName>
        <fullName evidence="1">citrate lyase holo-[acyl-carrier protein] synthase</fullName>
        <ecNumber evidence="1">2.7.7.61</ecNumber>
    </recommendedName>
</protein>
<name>A0A120JTQ0_9FIRM</name>
<accession>A0A120JTQ0</accession>
<dbReference type="Gene3D" id="1.10.4200.10">
    <property type="entry name" value="Triphosphoribosyl-dephospho-CoA protein"/>
    <property type="match status" value="1"/>
</dbReference>
<comment type="catalytic activity">
    <reaction evidence="4">
        <text>apo-[citrate lyase ACP] + 2'-(5''-triphospho-alpha-D-ribosyl)-3'-dephospho-CoA = holo-[citrate lyase ACP] + diphosphate</text>
        <dbReference type="Rhea" id="RHEA:16333"/>
        <dbReference type="Rhea" id="RHEA-COMP:10157"/>
        <dbReference type="Rhea" id="RHEA-COMP:10158"/>
        <dbReference type="ChEBI" id="CHEBI:29999"/>
        <dbReference type="ChEBI" id="CHEBI:33019"/>
        <dbReference type="ChEBI" id="CHEBI:61378"/>
        <dbReference type="ChEBI" id="CHEBI:82683"/>
        <dbReference type="EC" id="2.7.7.61"/>
    </reaction>
</comment>
<dbReference type="EC" id="2.7.7.61" evidence="1"/>